<dbReference type="AlphaFoldDB" id="A0A6A0A5L6"/>
<comment type="caution">
    <text evidence="1">The sequence shown here is derived from an EMBL/GenBank/DDBJ whole genome shotgun (WGS) entry which is preliminary data.</text>
</comment>
<evidence type="ECO:0000313" key="2">
    <source>
        <dbReference type="Proteomes" id="UP000485058"/>
    </source>
</evidence>
<dbReference type="Proteomes" id="UP000485058">
    <property type="component" value="Unassembled WGS sequence"/>
</dbReference>
<accession>A0A6A0A5L6</accession>
<gene>
    <name evidence="1" type="ORF">HaLaN_26170</name>
</gene>
<reference evidence="1 2" key="1">
    <citation type="submission" date="2020-02" db="EMBL/GenBank/DDBJ databases">
        <title>Draft genome sequence of Haematococcus lacustris strain NIES-144.</title>
        <authorList>
            <person name="Morimoto D."/>
            <person name="Nakagawa S."/>
            <person name="Yoshida T."/>
            <person name="Sawayama S."/>
        </authorList>
    </citation>
    <scope>NUCLEOTIDE SEQUENCE [LARGE SCALE GENOMIC DNA]</scope>
    <source>
        <strain evidence="1 2">NIES-144</strain>
    </source>
</reference>
<sequence length="154" mass="17056">MVLAQAMVSVTEVAGNIILQNAASTAAFGMQGRSHRAEGDPPGFNLLQELFGTTSPLALEGKMFSKVVKITSPVLRHWLLPTSSDADIWHQVQISRARDPTTMDFMYVVAQVDVTSAVLTEHKVNELQAENLDLHLTTAWLEDQKRKADEINER</sequence>
<organism evidence="1 2">
    <name type="scientific">Haematococcus lacustris</name>
    <name type="common">Green alga</name>
    <name type="synonym">Haematococcus pluvialis</name>
    <dbReference type="NCBI Taxonomy" id="44745"/>
    <lineage>
        <taxon>Eukaryota</taxon>
        <taxon>Viridiplantae</taxon>
        <taxon>Chlorophyta</taxon>
        <taxon>core chlorophytes</taxon>
        <taxon>Chlorophyceae</taxon>
        <taxon>CS clade</taxon>
        <taxon>Chlamydomonadales</taxon>
        <taxon>Haematococcaceae</taxon>
        <taxon>Haematococcus</taxon>
    </lineage>
</organism>
<keyword evidence="2" id="KW-1185">Reference proteome</keyword>
<evidence type="ECO:0000313" key="1">
    <source>
        <dbReference type="EMBL" id="GFH27790.1"/>
    </source>
</evidence>
<name>A0A6A0A5L6_HAELA</name>
<dbReference type="EMBL" id="BLLF01003620">
    <property type="protein sequence ID" value="GFH27790.1"/>
    <property type="molecule type" value="Genomic_DNA"/>
</dbReference>
<proteinExistence type="predicted"/>
<protein>
    <submittedName>
        <fullName evidence="1">Guanylyl and adenylyl cyclase family member</fullName>
    </submittedName>
</protein>